<dbReference type="Proteomes" id="UP001079657">
    <property type="component" value="Unassembled WGS sequence"/>
</dbReference>
<dbReference type="CDD" id="cd00130">
    <property type="entry name" value="PAS"/>
    <property type="match status" value="1"/>
</dbReference>
<sequence>MEKELLQAIFNSISDGILILDDKLNITDFNKMALRILGLEKDVLMKINIKDIFNNYKLVDKCLIYNESYKRQDCTFTANGNKIRCVTNLGPIVSDSKIIGVVISFRDTKHIHKVVNNVVGYSAAYTFKDIITKNQKMKKIIQYAKKAANTDCNILLEGCSGTGKEVFAQAIHNYSSRAKGPFVAVNCAAIPRELFESELFGYEKGAFTGANKGGYPGKFELADGGTIFLDEIGELPLDIQSKLLRVLDNHKIVRVGCTHEKKINVRVIAATNRNLLEEVDKKNFRYDLYYRLNVIGISLMKLNEREEDIEALTKHFLKKLNINNLEGSKDIESSAIARLNDYKWNGNIRELRNVVEKAYYLCDNDIITEKYLLTFLKDKPKLENDFRREKINKSNFKVEDILPLKLVEEQNIKKALIAFDGNPEEAAKALGISRATIYRKISKYRIKID</sequence>
<gene>
    <name evidence="7" type="ORF">OXH55_11935</name>
</gene>
<reference evidence="7" key="1">
    <citation type="submission" date="2022-12" db="EMBL/GenBank/DDBJ databases">
        <authorList>
            <person name="Wang J."/>
        </authorList>
    </citation>
    <scope>NUCLEOTIDE SEQUENCE</scope>
    <source>
        <strain evidence="7">HY-42-06</strain>
    </source>
</reference>
<evidence type="ECO:0000256" key="4">
    <source>
        <dbReference type="ARBA" id="ARBA00023163"/>
    </source>
</evidence>
<evidence type="ECO:0000256" key="3">
    <source>
        <dbReference type="ARBA" id="ARBA00023015"/>
    </source>
</evidence>
<dbReference type="Gene3D" id="3.30.450.20">
    <property type="entry name" value="PAS domain"/>
    <property type="match status" value="1"/>
</dbReference>
<keyword evidence="8" id="KW-1185">Reference proteome</keyword>
<organism evidence="7 8">
    <name type="scientific">Clostridium ganghwense</name>
    <dbReference type="NCBI Taxonomy" id="312089"/>
    <lineage>
        <taxon>Bacteria</taxon>
        <taxon>Bacillati</taxon>
        <taxon>Bacillota</taxon>
        <taxon>Clostridia</taxon>
        <taxon>Eubacteriales</taxon>
        <taxon>Clostridiaceae</taxon>
        <taxon>Clostridium</taxon>
    </lineage>
</organism>
<accession>A0ABT4CQN9</accession>
<dbReference type="PRINTS" id="PR01590">
    <property type="entry name" value="HTHFIS"/>
</dbReference>
<keyword evidence="3" id="KW-0805">Transcription regulation</keyword>
<dbReference type="PROSITE" id="PS50112">
    <property type="entry name" value="PAS"/>
    <property type="match status" value="1"/>
</dbReference>
<evidence type="ECO:0000259" key="6">
    <source>
        <dbReference type="PROSITE" id="PS50112"/>
    </source>
</evidence>
<dbReference type="InterPro" id="IPR009057">
    <property type="entry name" value="Homeodomain-like_sf"/>
</dbReference>
<keyword evidence="2" id="KW-0067">ATP-binding</keyword>
<feature type="domain" description="PAS" evidence="6">
    <location>
        <begin position="2"/>
        <end position="45"/>
    </location>
</feature>
<dbReference type="InterPro" id="IPR000014">
    <property type="entry name" value="PAS"/>
</dbReference>
<dbReference type="Pfam" id="PF00158">
    <property type="entry name" value="Sigma54_activat"/>
    <property type="match status" value="1"/>
</dbReference>
<evidence type="ECO:0000313" key="7">
    <source>
        <dbReference type="EMBL" id="MCY6371349.1"/>
    </source>
</evidence>
<dbReference type="PANTHER" id="PTHR32071:SF57">
    <property type="entry name" value="C4-DICARBOXYLATE TRANSPORT TRANSCRIPTIONAL REGULATORY PROTEIN DCTD"/>
    <property type="match status" value="1"/>
</dbReference>
<dbReference type="SMART" id="SM00091">
    <property type="entry name" value="PAS"/>
    <property type="match status" value="1"/>
</dbReference>
<dbReference type="EMBL" id="JAPQES010000004">
    <property type="protein sequence ID" value="MCY6371349.1"/>
    <property type="molecule type" value="Genomic_DNA"/>
</dbReference>
<proteinExistence type="predicted"/>
<feature type="domain" description="Sigma-54 factor interaction" evidence="5">
    <location>
        <begin position="130"/>
        <end position="360"/>
    </location>
</feature>
<dbReference type="InterPro" id="IPR027417">
    <property type="entry name" value="P-loop_NTPase"/>
</dbReference>
<keyword evidence="1" id="KW-0547">Nucleotide-binding</keyword>
<dbReference type="Gene3D" id="3.40.50.300">
    <property type="entry name" value="P-loop containing nucleotide triphosphate hydrolases"/>
    <property type="match status" value="1"/>
</dbReference>
<evidence type="ECO:0000256" key="1">
    <source>
        <dbReference type="ARBA" id="ARBA00022741"/>
    </source>
</evidence>
<dbReference type="Pfam" id="PF25601">
    <property type="entry name" value="AAA_lid_14"/>
    <property type="match status" value="1"/>
</dbReference>
<dbReference type="InterPro" id="IPR013767">
    <property type="entry name" value="PAS_fold"/>
</dbReference>
<comment type="caution">
    <text evidence="7">The sequence shown here is derived from an EMBL/GenBank/DDBJ whole genome shotgun (WGS) entry which is preliminary data.</text>
</comment>
<dbReference type="InterPro" id="IPR058031">
    <property type="entry name" value="AAA_lid_NorR"/>
</dbReference>
<dbReference type="PROSITE" id="PS00676">
    <property type="entry name" value="SIGMA54_INTERACT_2"/>
    <property type="match status" value="1"/>
</dbReference>
<dbReference type="Pfam" id="PF00989">
    <property type="entry name" value="PAS"/>
    <property type="match status" value="1"/>
</dbReference>
<evidence type="ECO:0000259" key="5">
    <source>
        <dbReference type="PROSITE" id="PS50045"/>
    </source>
</evidence>
<name>A0ABT4CQN9_9CLOT</name>
<dbReference type="SUPFAM" id="SSF46689">
    <property type="entry name" value="Homeodomain-like"/>
    <property type="match status" value="1"/>
</dbReference>
<dbReference type="InterPro" id="IPR003593">
    <property type="entry name" value="AAA+_ATPase"/>
</dbReference>
<dbReference type="PROSITE" id="PS50045">
    <property type="entry name" value="SIGMA54_INTERACT_4"/>
    <property type="match status" value="1"/>
</dbReference>
<dbReference type="SUPFAM" id="SSF55785">
    <property type="entry name" value="PYP-like sensor domain (PAS domain)"/>
    <property type="match status" value="1"/>
</dbReference>
<dbReference type="CDD" id="cd00009">
    <property type="entry name" value="AAA"/>
    <property type="match status" value="1"/>
</dbReference>
<dbReference type="SUPFAM" id="SSF52540">
    <property type="entry name" value="P-loop containing nucleoside triphosphate hydrolases"/>
    <property type="match status" value="1"/>
</dbReference>
<dbReference type="PANTHER" id="PTHR32071">
    <property type="entry name" value="TRANSCRIPTIONAL REGULATORY PROTEIN"/>
    <property type="match status" value="1"/>
</dbReference>
<dbReference type="NCBIfam" id="TIGR00229">
    <property type="entry name" value="sensory_box"/>
    <property type="match status" value="1"/>
</dbReference>
<protein>
    <submittedName>
        <fullName evidence="7">Sigma 54-interacting transcriptional regulator</fullName>
    </submittedName>
</protein>
<evidence type="ECO:0000313" key="8">
    <source>
        <dbReference type="Proteomes" id="UP001079657"/>
    </source>
</evidence>
<dbReference type="SMART" id="SM00382">
    <property type="entry name" value="AAA"/>
    <property type="match status" value="1"/>
</dbReference>
<dbReference type="InterPro" id="IPR035965">
    <property type="entry name" value="PAS-like_dom_sf"/>
</dbReference>
<dbReference type="Gene3D" id="1.10.8.60">
    <property type="match status" value="1"/>
</dbReference>
<keyword evidence="4" id="KW-0804">Transcription</keyword>
<dbReference type="InterPro" id="IPR002078">
    <property type="entry name" value="Sigma_54_int"/>
</dbReference>
<dbReference type="InterPro" id="IPR002197">
    <property type="entry name" value="HTH_Fis"/>
</dbReference>
<dbReference type="RefSeq" id="WP_268050215.1">
    <property type="nucleotide sequence ID" value="NZ_JAPQES010000004.1"/>
</dbReference>
<dbReference type="InterPro" id="IPR025943">
    <property type="entry name" value="Sigma_54_int_dom_ATP-bd_2"/>
</dbReference>
<evidence type="ECO:0000256" key="2">
    <source>
        <dbReference type="ARBA" id="ARBA00022840"/>
    </source>
</evidence>
<dbReference type="Gene3D" id="1.10.10.60">
    <property type="entry name" value="Homeodomain-like"/>
    <property type="match status" value="1"/>
</dbReference>
<dbReference type="Pfam" id="PF02954">
    <property type="entry name" value="HTH_8"/>
    <property type="match status" value="1"/>
</dbReference>